<evidence type="ECO:0000313" key="5">
    <source>
        <dbReference type="Proteomes" id="UP000828390"/>
    </source>
</evidence>
<dbReference type="InterPro" id="IPR014768">
    <property type="entry name" value="GBD/FH3_dom"/>
</dbReference>
<dbReference type="SMART" id="SM01139">
    <property type="entry name" value="Drf_FH3"/>
    <property type="match status" value="1"/>
</dbReference>
<keyword evidence="5" id="KW-1185">Reference proteome</keyword>
<dbReference type="InterPro" id="IPR010472">
    <property type="entry name" value="FH3_dom"/>
</dbReference>
<evidence type="ECO:0008006" key="6">
    <source>
        <dbReference type="Google" id="ProtNLM"/>
    </source>
</evidence>
<dbReference type="InterPro" id="IPR011989">
    <property type="entry name" value="ARM-like"/>
</dbReference>
<feature type="region of interest" description="Disordered" evidence="1">
    <location>
        <begin position="1"/>
        <end position="29"/>
    </location>
</feature>
<feature type="compositionally biased region" description="Basic and acidic residues" evidence="1">
    <location>
        <begin position="44"/>
        <end position="57"/>
    </location>
</feature>
<feature type="region of interest" description="Disordered" evidence="1">
    <location>
        <begin position="116"/>
        <end position="144"/>
    </location>
</feature>
<reference evidence="4" key="1">
    <citation type="journal article" date="2019" name="bioRxiv">
        <title>The Genome of the Zebra Mussel, Dreissena polymorpha: A Resource for Invasive Species Research.</title>
        <authorList>
            <person name="McCartney M.A."/>
            <person name="Auch B."/>
            <person name="Kono T."/>
            <person name="Mallez S."/>
            <person name="Zhang Y."/>
            <person name="Obille A."/>
            <person name="Becker A."/>
            <person name="Abrahante J.E."/>
            <person name="Garbe J."/>
            <person name="Badalamenti J.P."/>
            <person name="Herman A."/>
            <person name="Mangelson H."/>
            <person name="Liachko I."/>
            <person name="Sullivan S."/>
            <person name="Sone E.D."/>
            <person name="Koren S."/>
            <person name="Silverstein K.A.T."/>
            <person name="Beckman K.B."/>
            <person name="Gohl D.M."/>
        </authorList>
    </citation>
    <scope>NUCLEOTIDE SEQUENCE</scope>
    <source>
        <strain evidence="4">Duluth1</strain>
        <tissue evidence="4">Whole animal</tissue>
    </source>
</reference>
<evidence type="ECO:0000313" key="4">
    <source>
        <dbReference type="EMBL" id="KAH3839654.1"/>
    </source>
</evidence>
<dbReference type="GO" id="GO:0031267">
    <property type="term" value="F:small GTPase binding"/>
    <property type="evidence" value="ECO:0007669"/>
    <property type="project" value="InterPro"/>
</dbReference>
<dbReference type="Proteomes" id="UP000828390">
    <property type="component" value="Unassembled WGS sequence"/>
</dbReference>
<feature type="region of interest" description="Disordered" evidence="1">
    <location>
        <begin position="41"/>
        <end position="74"/>
    </location>
</feature>
<feature type="region of interest" description="Disordered" evidence="1">
    <location>
        <begin position="191"/>
        <end position="226"/>
    </location>
</feature>
<evidence type="ECO:0000259" key="2">
    <source>
        <dbReference type="PROSITE" id="PS51232"/>
    </source>
</evidence>
<dbReference type="Gene3D" id="1.25.10.10">
    <property type="entry name" value="Leucine-rich Repeat Variant"/>
    <property type="match status" value="1"/>
</dbReference>
<feature type="compositionally biased region" description="Basic and acidic residues" evidence="1">
    <location>
        <begin position="1"/>
        <end position="24"/>
    </location>
</feature>
<dbReference type="InterPro" id="IPR016024">
    <property type="entry name" value="ARM-type_fold"/>
</dbReference>
<dbReference type="InterPro" id="IPR015425">
    <property type="entry name" value="FH2_Formin"/>
</dbReference>
<dbReference type="Pfam" id="PF06367">
    <property type="entry name" value="Drf_FH3"/>
    <property type="match status" value="1"/>
</dbReference>
<dbReference type="SMART" id="SM01140">
    <property type="entry name" value="Drf_GBD"/>
    <property type="match status" value="1"/>
</dbReference>
<dbReference type="AlphaFoldDB" id="A0A9D4QQH9"/>
<name>A0A9D4QQH9_DREPO</name>
<dbReference type="Pfam" id="PF02181">
    <property type="entry name" value="FH2"/>
    <property type="match status" value="1"/>
</dbReference>
<sequence length="1162" mass="129890">MNRLRRTFDRLRGRHDDKSDSETSHRKRKFHLGRLNFLKRFRKHKDEQRAESEKAETDVSEQLAPINGSRSEDNILARAERETQKETEAGRSSDVKLNGPNNSWVVINVECHDDDDDVETRRPFSLAPAGSMEPLDRSSSDRLSRTSFVRGPLSRASVISQKSLSMLSYRPAVETRTIWTQTEIPAFTTQTTSMNSVEEKEKITQQTSTSNLLEVPRSRGESSQCLSETGASEFATPWTSMEFGIDADRKCREPVENTTLAAIRDRIKHRLTFPNLEHTDAEACVELLQFAKIPFLSALNRKMALEGGQFNEEFLCFRGMDMLLVLMEEIANAGLNTFYDVTMTAFLSQCLMSLVNSSSGKEFIIQHGEHVVTLARALETKNIMVKMQIFELLSALCVYSKDGYYLTLDALERYRSWQKLQYRMSLLVHELRTSELTTYRTTIMALINSIIFANENIRDRLRIRNEFLALNLLDTITSLRCEDDIELHVQCEVFEDEFHADEEAVEDMTSSSVNINDPESVFTAIYKKVQGSPLNATFLGILHTLLQIEPHNTQSETTWTLIERLAQEALTAKDGDKLLAQCSEDKKQTKNQEIQTVETDDNAKLSDALTTHQAPPLPPPLPAGPPAPPPFPIPHCPPPPKPPGMVPPAPPGIGPPPPPGMGPPPPPGMGPPPPPGMGPPPPPGMGPPPPPGMPRGAGLPMQAVESAFKPLSTPRPSKKVKTLPWNKIPLFSLKKECLWGQVNEMGDSIDVEYGRLEELFSQKEVAHVAKPTSGQTDDNTTGNRRASQNAEITLLDPKKSMNINIFMKQFRKPSDVIIDLIKSGEARTLGVEKLKGLHKLLPSQDEADQLLGFEGDVERLGDAEKFFHGLIKLPDFKLRIELMILKGDFNSQIGSVRPNIQMLTSLCRKLMDTESLKVFLGLVLHAGNFLNTGSSAGGALGFRISSLNKVLMTKSNAPKMTLLHVLVEEAQRKNKDALEFVNDLLDPLQKASRFTLEGMMGEFATLKANVHRLQGALEHADDDVKTQSSDFIKQASSDIDDVDEAIERVKTLSTKLAEHYCENEKSFKLDEFLDSFREFCEKIKNCQQEMVTWKQNEEKADLRRRATAQKDKDGDHSNRSGIVGDRKIVDNIVNEIRKGKVLRRASTRKGNSTADPVSVGAK</sequence>
<organism evidence="4 5">
    <name type="scientific">Dreissena polymorpha</name>
    <name type="common">Zebra mussel</name>
    <name type="synonym">Mytilus polymorpha</name>
    <dbReference type="NCBI Taxonomy" id="45954"/>
    <lineage>
        <taxon>Eukaryota</taxon>
        <taxon>Metazoa</taxon>
        <taxon>Spiralia</taxon>
        <taxon>Lophotrochozoa</taxon>
        <taxon>Mollusca</taxon>
        <taxon>Bivalvia</taxon>
        <taxon>Autobranchia</taxon>
        <taxon>Heteroconchia</taxon>
        <taxon>Euheterodonta</taxon>
        <taxon>Imparidentia</taxon>
        <taxon>Neoheterodontei</taxon>
        <taxon>Myida</taxon>
        <taxon>Dreissenoidea</taxon>
        <taxon>Dreissenidae</taxon>
        <taxon>Dreissena</taxon>
    </lineage>
</organism>
<accession>A0A9D4QQH9</accession>
<dbReference type="InterPro" id="IPR042201">
    <property type="entry name" value="FH2_Formin_sf"/>
</dbReference>
<dbReference type="InterPro" id="IPR010473">
    <property type="entry name" value="GTPase-bd"/>
</dbReference>
<dbReference type="PANTHER" id="PTHR46345">
    <property type="entry name" value="INVERTED FORMIN-2"/>
    <property type="match status" value="1"/>
</dbReference>
<dbReference type="PROSITE" id="PS51444">
    <property type="entry name" value="FH2"/>
    <property type="match status" value="1"/>
</dbReference>
<feature type="region of interest" description="Disordered" evidence="1">
    <location>
        <begin position="1143"/>
        <end position="1162"/>
    </location>
</feature>
<dbReference type="PANTHER" id="PTHR46345:SF8">
    <property type="entry name" value="FORMIN 3, ISOFORM B"/>
    <property type="match status" value="1"/>
</dbReference>
<dbReference type="Gene3D" id="1.10.238.150">
    <property type="entry name" value="Formin, FH3 diaphanous domain"/>
    <property type="match status" value="1"/>
</dbReference>
<reference evidence="4" key="2">
    <citation type="submission" date="2020-11" db="EMBL/GenBank/DDBJ databases">
        <authorList>
            <person name="McCartney M.A."/>
            <person name="Auch B."/>
            <person name="Kono T."/>
            <person name="Mallez S."/>
            <person name="Becker A."/>
            <person name="Gohl D.M."/>
            <person name="Silverstein K.A.T."/>
            <person name="Koren S."/>
            <person name="Bechman K.B."/>
            <person name="Herman A."/>
            <person name="Abrahante J.E."/>
            <person name="Garbe J."/>
        </authorList>
    </citation>
    <scope>NUCLEOTIDE SEQUENCE</scope>
    <source>
        <strain evidence="4">Duluth1</strain>
        <tissue evidence="4">Whole animal</tissue>
    </source>
</reference>
<dbReference type="GO" id="GO:0030036">
    <property type="term" value="P:actin cytoskeleton organization"/>
    <property type="evidence" value="ECO:0007669"/>
    <property type="project" value="InterPro"/>
</dbReference>
<feature type="domain" description="FH2" evidence="3">
    <location>
        <begin position="710"/>
        <end position="1109"/>
    </location>
</feature>
<evidence type="ECO:0000256" key="1">
    <source>
        <dbReference type="SAM" id="MobiDB-lite"/>
    </source>
</evidence>
<dbReference type="EMBL" id="JAIWYP010000004">
    <property type="protein sequence ID" value="KAH3839654.1"/>
    <property type="molecule type" value="Genomic_DNA"/>
</dbReference>
<comment type="caution">
    <text evidence="4">The sequence shown here is derived from an EMBL/GenBank/DDBJ whole genome shotgun (WGS) entry which is preliminary data.</text>
</comment>
<feature type="region of interest" description="Disordered" evidence="1">
    <location>
        <begin position="1098"/>
        <end position="1123"/>
    </location>
</feature>
<dbReference type="GO" id="GO:0003779">
    <property type="term" value="F:actin binding"/>
    <property type="evidence" value="ECO:0007669"/>
    <property type="project" value="InterPro"/>
</dbReference>
<protein>
    <recommendedName>
        <fullName evidence="6">Inverted formin-2</fullName>
    </recommendedName>
</protein>
<feature type="compositionally biased region" description="Basic and acidic residues" evidence="1">
    <location>
        <begin position="134"/>
        <end position="144"/>
    </location>
</feature>
<feature type="region of interest" description="Disordered" evidence="1">
    <location>
        <begin position="583"/>
        <end position="699"/>
    </location>
</feature>
<feature type="compositionally biased region" description="Pro residues" evidence="1">
    <location>
        <begin position="615"/>
        <end position="693"/>
    </location>
</feature>
<evidence type="ECO:0000259" key="3">
    <source>
        <dbReference type="PROSITE" id="PS51444"/>
    </source>
</evidence>
<feature type="compositionally biased region" description="Basic and acidic residues" evidence="1">
    <location>
        <begin position="80"/>
        <end position="94"/>
    </location>
</feature>
<dbReference type="SUPFAM" id="SSF101447">
    <property type="entry name" value="Formin homology 2 domain (FH2 domain)"/>
    <property type="match status" value="1"/>
</dbReference>
<gene>
    <name evidence="4" type="ORF">DPMN_113086</name>
</gene>
<dbReference type="SMART" id="SM00498">
    <property type="entry name" value="FH2"/>
    <property type="match status" value="1"/>
</dbReference>
<dbReference type="Gene3D" id="1.20.58.2220">
    <property type="entry name" value="Formin, FH2 domain"/>
    <property type="match status" value="1"/>
</dbReference>
<feature type="region of interest" description="Disordered" evidence="1">
    <location>
        <begin position="80"/>
        <end position="99"/>
    </location>
</feature>
<dbReference type="Pfam" id="PF06371">
    <property type="entry name" value="Drf_GBD"/>
    <property type="match status" value="1"/>
</dbReference>
<dbReference type="SUPFAM" id="SSF48371">
    <property type="entry name" value="ARM repeat"/>
    <property type="match status" value="1"/>
</dbReference>
<feature type="domain" description="GBD/FH3" evidence="2">
    <location>
        <begin position="192"/>
        <end position="577"/>
    </location>
</feature>
<proteinExistence type="predicted"/>
<dbReference type="PROSITE" id="PS51232">
    <property type="entry name" value="GBD_FH3"/>
    <property type="match status" value="1"/>
</dbReference>